<evidence type="ECO:0000256" key="5">
    <source>
        <dbReference type="ARBA" id="ARBA00022692"/>
    </source>
</evidence>
<evidence type="ECO:0000256" key="11">
    <source>
        <dbReference type="HAMAP-Rule" id="MF_01394"/>
    </source>
</evidence>
<dbReference type="Gene3D" id="1.20.58.1610">
    <property type="entry name" value="NADH:ubiquinone/plastoquinone oxidoreductase, chain 3"/>
    <property type="match status" value="1"/>
</dbReference>
<comment type="similarity">
    <text evidence="2 11 12">Belongs to the complex I subunit 3 family.</text>
</comment>
<evidence type="ECO:0000256" key="10">
    <source>
        <dbReference type="ARBA" id="ARBA00023136"/>
    </source>
</evidence>
<name>A0AAE3TC28_9BACT</name>
<keyword evidence="9 11" id="KW-0520">NAD</keyword>
<feature type="transmembrane region" description="Helical" evidence="11">
    <location>
        <begin position="6"/>
        <end position="30"/>
    </location>
</feature>
<keyword evidence="5 11" id="KW-0812">Transmembrane</keyword>
<dbReference type="AlphaFoldDB" id="A0AAE3TC28"/>
<keyword evidence="3 11" id="KW-0813">Transport</keyword>
<organism evidence="13 14">
    <name type="scientific">Stygiobacter electus</name>
    <dbReference type="NCBI Taxonomy" id="3032292"/>
    <lineage>
        <taxon>Bacteria</taxon>
        <taxon>Pseudomonadati</taxon>
        <taxon>Ignavibacteriota</taxon>
        <taxon>Ignavibacteria</taxon>
        <taxon>Ignavibacteriales</taxon>
        <taxon>Melioribacteraceae</taxon>
        <taxon>Stygiobacter</taxon>
    </lineage>
</organism>
<evidence type="ECO:0000256" key="9">
    <source>
        <dbReference type="ARBA" id="ARBA00023027"/>
    </source>
</evidence>
<evidence type="ECO:0000256" key="3">
    <source>
        <dbReference type="ARBA" id="ARBA00022448"/>
    </source>
</evidence>
<accession>A0AAE3TC28</accession>
<evidence type="ECO:0000256" key="2">
    <source>
        <dbReference type="ARBA" id="ARBA00008472"/>
    </source>
</evidence>
<comment type="function">
    <text evidence="11">NDH-1 shuttles electrons from NADH, via FMN and iron-sulfur (Fe-S) centers, to quinones in the respiratory chain. The immediate electron acceptor for the enzyme in this species is believed to be ubiquinone. Couples the redox reaction to proton translocation (for every two electrons transferred, four hydrogen ions are translocated across the cytoplasmic membrane), and thus conserves the redox energy in a proton gradient.</text>
</comment>
<feature type="transmembrane region" description="Helical" evidence="11">
    <location>
        <begin position="93"/>
        <end position="114"/>
    </location>
</feature>
<evidence type="ECO:0000256" key="12">
    <source>
        <dbReference type="RuleBase" id="RU003639"/>
    </source>
</evidence>
<comment type="subunit">
    <text evidence="11">NDH-1 is composed of 14 different subunits. Subunits NuoA, H, J, K, L, M, N constitute the membrane sector of the complex.</text>
</comment>
<reference evidence="13" key="1">
    <citation type="submission" date="2023-03" db="EMBL/GenBank/DDBJ databases">
        <title>Stygiobacter electus gen. nov., sp. nov., facultatively anaerobic thermotolerant bacterium of the class Ignavibacteria from a well of Yessentuki mineral water deposit.</title>
        <authorList>
            <person name="Podosokorskaya O.A."/>
            <person name="Elcheninov A.G."/>
            <person name="Petrova N.F."/>
            <person name="Zavarzina D.G."/>
            <person name="Kublanov I.V."/>
            <person name="Merkel A.Y."/>
        </authorList>
    </citation>
    <scope>NUCLEOTIDE SEQUENCE</scope>
    <source>
        <strain evidence="13">09-Me</strain>
    </source>
</reference>
<sequence>MIIDYIPIILVIIVAAAFAGIVVLSSVIFGPKRPNKIKVMPYESGKDPIGTTHERISIKYYLVAILFIIFDIEVIYVYPWAVQFKSLFNDFGIFAFLPMFIFLIVLELGFLYILMKGGLKWD</sequence>
<keyword evidence="4 11" id="KW-1003">Cell membrane</keyword>
<evidence type="ECO:0000256" key="4">
    <source>
        <dbReference type="ARBA" id="ARBA00022475"/>
    </source>
</evidence>
<keyword evidence="14" id="KW-1185">Reference proteome</keyword>
<dbReference type="GO" id="GO:0005886">
    <property type="term" value="C:plasma membrane"/>
    <property type="evidence" value="ECO:0007669"/>
    <property type="project" value="UniProtKB-SubCell"/>
</dbReference>
<evidence type="ECO:0000256" key="8">
    <source>
        <dbReference type="ARBA" id="ARBA00022989"/>
    </source>
</evidence>
<dbReference type="InterPro" id="IPR023043">
    <property type="entry name" value="NAD(P)H_OxRDtase_bac/plastid"/>
</dbReference>
<comment type="subcellular location">
    <subcellularLocation>
        <location evidence="11 12">Cell membrane</location>
        <topology evidence="11 12">Multi-pass membrane protein</topology>
    </subcellularLocation>
    <subcellularLocation>
        <location evidence="1">Membrane</location>
        <topology evidence="1">Multi-pass membrane protein</topology>
    </subcellularLocation>
</comment>
<dbReference type="GO" id="GO:0030964">
    <property type="term" value="C:NADH dehydrogenase complex"/>
    <property type="evidence" value="ECO:0007669"/>
    <property type="project" value="TreeGrafter"/>
</dbReference>
<gene>
    <name evidence="11" type="primary">nuoA</name>
    <name evidence="13" type="ORF">P0M35_02765</name>
</gene>
<evidence type="ECO:0000313" key="13">
    <source>
        <dbReference type="EMBL" id="MDF1611056.1"/>
    </source>
</evidence>
<dbReference type="InterPro" id="IPR038430">
    <property type="entry name" value="NDAH_ubi_oxred_su3_sf"/>
</dbReference>
<keyword evidence="8 11" id="KW-1133">Transmembrane helix</keyword>
<evidence type="ECO:0000256" key="7">
    <source>
        <dbReference type="ARBA" id="ARBA00022967"/>
    </source>
</evidence>
<dbReference type="GO" id="GO:0048038">
    <property type="term" value="F:quinone binding"/>
    <property type="evidence" value="ECO:0007669"/>
    <property type="project" value="UniProtKB-KW"/>
</dbReference>
<evidence type="ECO:0000313" key="14">
    <source>
        <dbReference type="Proteomes" id="UP001221302"/>
    </source>
</evidence>
<keyword evidence="6 11" id="KW-0874">Quinone</keyword>
<dbReference type="EC" id="7.1.1.-" evidence="11"/>
<dbReference type="Proteomes" id="UP001221302">
    <property type="component" value="Unassembled WGS sequence"/>
</dbReference>
<comment type="catalytic activity">
    <reaction evidence="11 12">
        <text>a quinone + NADH + 5 H(+)(in) = a quinol + NAD(+) + 4 H(+)(out)</text>
        <dbReference type="Rhea" id="RHEA:57888"/>
        <dbReference type="ChEBI" id="CHEBI:15378"/>
        <dbReference type="ChEBI" id="CHEBI:24646"/>
        <dbReference type="ChEBI" id="CHEBI:57540"/>
        <dbReference type="ChEBI" id="CHEBI:57945"/>
        <dbReference type="ChEBI" id="CHEBI:132124"/>
    </reaction>
</comment>
<evidence type="ECO:0000256" key="6">
    <source>
        <dbReference type="ARBA" id="ARBA00022719"/>
    </source>
</evidence>
<dbReference type="EMBL" id="JARGDL010000002">
    <property type="protein sequence ID" value="MDF1611056.1"/>
    <property type="molecule type" value="Genomic_DNA"/>
</dbReference>
<dbReference type="PANTHER" id="PTHR11058:SF22">
    <property type="entry name" value="NADH-QUINONE OXIDOREDUCTASE SUBUNIT A"/>
    <property type="match status" value="1"/>
</dbReference>
<keyword evidence="7 11" id="KW-1278">Translocase</keyword>
<dbReference type="PANTHER" id="PTHR11058">
    <property type="entry name" value="NADH-UBIQUINONE OXIDOREDUCTASE CHAIN 3"/>
    <property type="match status" value="1"/>
</dbReference>
<dbReference type="HAMAP" id="MF_01394">
    <property type="entry name" value="NDH1_NuoA"/>
    <property type="match status" value="1"/>
</dbReference>
<keyword evidence="11" id="KW-0830">Ubiquinone</keyword>
<dbReference type="GO" id="GO:0008137">
    <property type="term" value="F:NADH dehydrogenase (ubiquinone) activity"/>
    <property type="evidence" value="ECO:0007669"/>
    <property type="project" value="InterPro"/>
</dbReference>
<dbReference type="InterPro" id="IPR000440">
    <property type="entry name" value="NADH_UbQ/plastoQ_OxRdtase_su3"/>
</dbReference>
<comment type="caution">
    <text evidence="13">The sequence shown here is derived from an EMBL/GenBank/DDBJ whole genome shotgun (WGS) entry which is preliminary data.</text>
</comment>
<proteinExistence type="inferred from homology"/>
<dbReference type="GO" id="GO:0050136">
    <property type="term" value="F:NADH dehydrogenase (quinone) (non-electrogenic) activity"/>
    <property type="evidence" value="ECO:0007669"/>
    <property type="project" value="UniProtKB-UniRule"/>
</dbReference>
<keyword evidence="10 11" id="KW-0472">Membrane</keyword>
<evidence type="ECO:0000256" key="1">
    <source>
        <dbReference type="ARBA" id="ARBA00004141"/>
    </source>
</evidence>
<dbReference type="RefSeq" id="WP_321534821.1">
    <property type="nucleotide sequence ID" value="NZ_JARGDL010000002.1"/>
</dbReference>
<protein>
    <recommendedName>
        <fullName evidence="11">NADH-quinone oxidoreductase subunit A</fullName>
        <ecNumber evidence="11">7.1.1.-</ecNumber>
    </recommendedName>
    <alternativeName>
        <fullName evidence="11">NADH dehydrogenase I subunit A</fullName>
    </alternativeName>
    <alternativeName>
        <fullName evidence="11">NDH-1 subunit A</fullName>
    </alternativeName>
    <alternativeName>
        <fullName evidence="11">NUO1</fullName>
    </alternativeName>
</protein>
<dbReference type="Pfam" id="PF00507">
    <property type="entry name" value="Oxidored_q4"/>
    <property type="match status" value="1"/>
</dbReference>
<feature type="transmembrane region" description="Helical" evidence="11">
    <location>
        <begin position="60"/>
        <end position="81"/>
    </location>
</feature>